<keyword evidence="9" id="KW-1185">Reference proteome</keyword>
<dbReference type="Proteomes" id="UP001182556">
    <property type="component" value="Unassembled WGS sequence"/>
</dbReference>
<dbReference type="PANTHER" id="PTHR13260">
    <property type="entry name" value="ANAPHASE PROMOTING COMPLEX SUBUNIT 4 APC4"/>
    <property type="match status" value="1"/>
</dbReference>
<evidence type="ECO:0000256" key="3">
    <source>
        <dbReference type="ARBA" id="ARBA00022776"/>
    </source>
</evidence>
<organism evidence="8 9">
    <name type="scientific">Papiliotrema laurentii</name>
    <name type="common">Cryptococcus laurentii</name>
    <dbReference type="NCBI Taxonomy" id="5418"/>
    <lineage>
        <taxon>Eukaryota</taxon>
        <taxon>Fungi</taxon>
        <taxon>Dikarya</taxon>
        <taxon>Basidiomycota</taxon>
        <taxon>Agaricomycotina</taxon>
        <taxon>Tremellomycetes</taxon>
        <taxon>Tremellales</taxon>
        <taxon>Rhynchogastremaceae</taxon>
        <taxon>Papiliotrema</taxon>
    </lineage>
</organism>
<name>A0AAD9CWG9_PAPLA</name>
<sequence length="817" mass="90381">MAIPATTSFTPLGAISPPSTSLLLPRACNPVMDLVVLFTSTHHIPSNGKGKERAEEGQRVSLWRVGGSQVWSVPYEGILAGAGWTTDGLYLSVLTVDLVSLMSGGKAGRVQLSHLSVHDGSTVLSTPLDHIDRMASPDSWEALRRKNEFWDLEWTSSNSVWPAVPKGCNRMIIDQLPRPSPVEVLKPSNPLLFNLMQQQNKNKPKQPLLHASLSSFPRLFPAYNETKPQVLSIIPCAAKASRRQLSGTYTVTGVPEDQTLVMAGIAHRLSDYFDTILRGLENADVAHKEGAKQTMIWREELETCAEQQGMSNQEVMDDVFRFLMTGRCSAAVTEWLGSRLTGRVISKWESAVDQSLKNIHQVLVESVQPALERAVLLLEEVAGLASIPGWRIDEKSYTDGLDKARGLAVLLERIRRLTRLQVHASEEWFRWLHYEITRQSTTDPSQDQIPSATYDVKLVWAYLKSGFTHPPLALHFPGVVDPTDLSPEMFTRLPLKSHNLQETMRRSLQAMTGVAGTTHPETPAHHAMSTPKAVDGSIDSSNLDITVEMDQEDASYISRRSSFSSTGTVEKKKTEVEQPRQIEYEPVVWAKSLVDSCRGLFASIDEGPVSLDVRVRNLDPGASSSFTQRTTGDDCWVGFTDPTSLSNTSHDGSQVVWLLYAPRKDVRNALVGAFTCAPGVKCVALEFFDDLEIVLQLSRDKESWLVTVQYADLGTEMGQLPWGLSEDWTMDDLLPYIENTIPVKPLPIARARALDTSSPGDGTRPRVLAMNGREGRRVGCVMLGKDVTVFDMDEDEDGQEDEEGGDEEGSDDEAMDI</sequence>
<evidence type="ECO:0000256" key="2">
    <source>
        <dbReference type="ARBA" id="ARBA00022618"/>
    </source>
</evidence>
<keyword evidence="3" id="KW-0498">Mitosis</keyword>
<keyword evidence="4" id="KW-0833">Ubl conjugation pathway</keyword>
<evidence type="ECO:0000256" key="4">
    <source>
        <dbReference type="ARBA" id="ARBA00022786"/>
    </source>
</evidence>
<protein>
    <recommendedName>
        <fullName evidence="1">Anaphase-promoting complex subunit 4</fullName>
    </recommendedName>
</protein>
<feature type="region of interest" description="Disordered" evidence="6">
    <location>
        <begin position="791"/>
        <end position="817"/>
    </location>
</feature>
<comment type="caution">
    <text evidence="8">The sequence shown here is derived from an EMBL/GenBank/DDBJ whole genome shotgun (WGS) entry which is preliminary data.</text>
</comment>
<dbReference type="GO" id="GO:0034399">
    <property type="term" value="C:nuclear periphery"/>
    <property type="evidence" value="ECO:0007669"/>
    <property type="project" value="TreeGrafter"/>
</dbReference>
<reference evidence="8" key="1">
    <citation type="submission" date="2023-02" db="EMBL/GenBank/DDBJ databases">
        <title>Identification and recombinant expression of a fungal hydrolase from Papiliotrema laurentii that hydrolyzes apple cutin and clears colloidal polyester polyurethane.</title>
        <authorList>
            <consortium name="DOE Joint Genome Institute"/>
            <person name="Roman V.A."/>
            <person name="Bojanowski C."/>
            <person name="Crable B.R."/>
            <person name="Wagner D.N."/>
            <person name="Hung C.S."/>
            <person name="Nadeau L.J."/>
            <person name="Schratz L."/>
            <person name="Haridas S."/>
            <person name="Pangilinan J."/>
            <person name="Lipzen A."/>
            <person name="Na H."/>
            <person name="Yan M."/>
            <person name="Ng V."/>
            <person name="Grigoriev I.V."/>
            <person name="Spatafora J.W."/>
            <person name="Barlow D."/>
            <person name="Biffinger J."/>
            <person name="Kelley-Loughnane N."/>
            <person name="Varaljay V.A."/>
            <person name="Crookes-Goodson W.J."/>
        </authorList>
    </citation>
    <scope>NUCLEOTIDE SEQUENCE</scope>
    <source>
        <strain evidence="8">5307AH</strain>
    </source>
</reference>
<evidence type="ECO:0000256" key="6">
    <source>
        <dbReference type="SAM" id="MobiDB-lite"/>
    </source>
</evidence>
<feature type="domain" description="Anaphase-promoting complex subunit 4 long" evidence="7">
    <location>
        <begin position="280"/>
        <end position="441"/>
    </location>
</feature>
<evidence type="ECO:0000313" key="8">
    <source>
        <dbReference type="EMBL" id="KAK1921984.1"/>
    </source>
</evidence>
<accession>A0AAD9CWG9</accession>
<dbReference type="GO" id="GO:0070979">
    <property type="term" value="P:protein K11-linked ubiquitination"/>
    <property type="evidence" value="ECO:0007669"/>
    <property type="project" value="TreeGrafter"/>
</dbReference>
<dbReference type="AlphaFoldDB" id="A0AAD9CWG9"/>
<dbReference type="InterPro" id="IPR024790">
    <property type="entry name" value="APC4_long_dom"/>
</dbReference>
<dbReference type="InterPro" id="IPR024789">
    <property type="entry name" value="APC4"/>
</dbReference>
<evidence type="ECO:0000259" key="7">
    <source>
        <dbReference type="Pfam" id="PF12896"/>
    </source>
</evidence>
<dbReference type="GO" id="GO:0031145">
    <property type="term" value="P:anaphase-promoting complex-dependent catabolic process"/>
    <property type="evidence" value="ECO:0007669"/>
    <property type="project" value="InterPro"/>
</dbReference>
<evidence type="ECO:0000256" key="5">
    <source>
        <dbReference type="ARBA" id="ARBA00023306"/>
    </source>
</evidence>
<dbReference type="Pfam" id="PF12896">
    <property type="entry name" value="ANAPC4"/>
    <property type="match status" value="1"/>
</dbReference>
<keyword evidence="5" id="KW-0131">Cell cycle</keyword>
<gene>
    <name evidence="8" type="ORF">DB88DRAFT_376957</name>
</gene>
<dbReference type="PANTHER" id="PTHR13260:SF0">
    <property type="entry name" value="ANAPHASE-PROMOTING COMPLEX SUBUNIT 4"/>
    <property type="match status" value="1"/>
</dbReference>
<evidence type="ECO:0000313" key="9">
    <source>
        <dbReference type="Proteomes" id="UP001182556"/>
    </source>
</evidence>
<dbReference type="EMBL" id="JAODAN010000009">
    <property type="protein sequence ID" value="KAK1921984.1"/>
    <property type="molecule type" value="Genomic_DNA"/>
</dbReference>
<evidence type="ECO:0000256" key="1">
    <source>
        <dbReference type="ARBA" id="ARBA00016067"/>
    </source>
</evidence>
<proteinExistence type="predicted"/>
<keyword evidence="2" id="KW-0132">Cell division</keyword>
<dbReference type="GO" id="GO:0051301">
    <property type="term" value="P:cell division"/>
    <property type="evidence" value="ECO:0007669"/>
    <property type="project" value="UniProtKB-KW"/>
</dbReference>
<dbReference type="GO" id="GO:0005680">
    <property type="term" value="C:anaphase-promoting complex"/>
    <property type="evidence" value="ECO:0007669"/>
    <property type="project" value="InterPro"/>
</dbReference>